<name>A0A238T955_9NEIS</name>
<dbReference type="EMBL" id="FXUV02000001">
    <property type="protein sequence ID" value="SNB51024.1"/>
    <property type="molecule type" value="Genomic_DNA"/>
</dbReference>
<reference evidence="3" key="2">
    <citation type="submission" date="2017-06" db="EMBL/GenBank/DDBJ databases">
        <authorList>
            <person name="Kim H.J."/>
            <person name="Triplett B.A."/>
        </authorList>
    </citation>
    <scope>NUCLEOTIDE SEQUENCE [LARGE SCALE GENOMIC DNA]</scope>
    <source>
        <strain evidence="3">Kingella_eburonensis</strain>
    </source>
</reference>
<dbReference type="SUPFAM" id="SSF53756">
    <property type="entry name" value="UDP-Glycosyltransferase/glycogen phosphorylase"/>
    <property type="match status" value="1"/>
</dbReference>
<reference evidence="4" key="3">
    <citation type="submission" date="2017-06" db="EMBL/GenBank/DDBJ databases">
        <authorList>
            <person name="Laurent S."/>
        </authorList>
    </citation>
    <scope>NUCLEOTIDE SEQUENCE [LARGE SCALE GENOMIC DNA]</scope>
</reference>
<dbReference type="RefSeq" id="WP_095061799.1">
    <property type="nucleotide sequence ID" value="NZ_FXUV02000001.1"/>
</dbReference>
<dbReference type="Gene3D" id="3.40.50.2000">
    <property type="entry name" value="Glycogen Phosphorylase B"/>
    <property type="match status" value="1"/>
</dbReference>
<evidence type="ECO:0000259" key="1">
    <source>
        <dbReference type="Pfam" id="PF00534"/>
    </source>
</evidence>
<proteinExistence type="predicted"/>
<reference evidence="2" key="1">
    <citation type="submission" date="2017-05" db="EMBL/GenBank/DDBJ databases">
        <authorList>
            <person name="Song R."/>
            <person name="Chenine A.L."/>
            <person name="Ruprecht R.M."/>
        </authorList>
    </citation>
    <scope>NUCLEOTIDE SEQUENCE</scope>
    <source>
        <strain evidence="2">Kingella_eburonensis</strain>
    </source>
</reference>
<dbReference type="GO" id="GO:0016757">
    <property type="term" value="F:glycosyltransferase activity"/>
    <property type="evidence" value="ECO:0007669"/>
    <property type="project" value="InterPro"/>
</dbReference>
<dbReference type="AlphaFoldDB" id="A0A238T955"/>
<accession>A0A238T955</accession>
<evidence type="ECO:0000313" key="4">
    <source>
        <dbReference type="Proteomes" id="UP000215450"/>
    </source>
</evidence>
<dbReference type="EMBL" id="FXUV01000001">
    <property type="protein sequence ID" value="SMQ11671.1"/>
    <property type="molecule type" value="Genomic_DNA"/>
</dbReference>
<gene>
    <name evidence="3" type="ORF">KEBURONENSIS_00025</name>
</gene>
<evidence type="ECO:0000313" key="2">
    <source>
        <dbReference type="EMBL" id="SMQ11671.1"/>
    </source>
</evidence>
<organism evidence="3 4">
    <name type="scientific">Kingella negevensis</name>
    <dbReference type="NCBI Taxonomy" id="1522312"/>
    <lineage>
        <taxon>Bacteria</taxon>
        <taxon>Pseudomonadati</taxon>
        <taxon>Pseudomonadota</taxon>
        <taxon>Betaproteobacteria</taxon>
        <taxon>Neisseriales</taxon>
        <taxon>Neisseriaceae</taxon>
        <taxon>Kingella</taxon>
    </lineage>
</organism>
<keyword evidence="4" id="KW-1185">Reference proteome</keyword>
<dbReference type="OrthoDB" id="9801609at2"/>
<dbReference type="STRING" id="1522312.GCA_900177895_02167"/>
<dbReference type="Proteomes" id="UP000215450">
    <property type="component" value="Unassembled WGS sequence"/>
</dbReference>
<evidence type="ECO:0000313" key="3">
    <source>
        <dbReference type="EMBL" id="SNB51024.1"/>
    </source>
</evidence>
<dbReference type="InterPro" id="IPR001296">
    <property type="entry name" value="Glyco_trans_1"/>
</dbReference>
<sequence>MTTSVYYLLNALARRGGTYVMFDHIRTLRKHNINAQFLFVGSDWPGFEENLRTLNAADVPVAQINEVHAKGDFERAWFIAPETLSYTHYIQPLNIQNLVLHNQNPLYTHYYADDAKQINAQPNLKQIIVPSHYTKWKLQDMGINRPIDVVLPYIPDIFQAAEKPKDCINITCYTSKRADEIKLIQFYFESLRGTLPMPVNFFSISGSREDIAQAMAKSHIFLSLAKNESLGLMALEAMASGCHVVGFSGFTEFERNDCLSPSNGDWVQEGEYHALAKKLEQAIFQAASGLPNPIIQAGQNMVNQRYRYPQFEAALLQAIGHLAA</sequence>
<protein>
    <submittedName>
        <fullName evidence="3">Glycosyl transferases group 1</fullName>
    </submittedName>
</protein>
<keyword evidence="3" id="KW-0808">Transferase</keyword>
<feature type="domain" description="Glycosyl transferase family 1" evidence="1">
    <location>
        <begin position="205"/>
        <end position="284"/>
    </location>
</feature>
<dbReference type="Pfam" id="PF00534">
    <property type="entry name" value="Glycos_transf_1"/>
    <property type="match status" value="1"/>
</dbReference>